<gene>
    <name evidence="2" type="ORF">ARMGADRAFT_117071</name>
</gene>
<evidence type="ECO:0000313" key="2">
    <source>
        <dbReference type="EMBL" id="PBK94118.1"/>
    </source>
</evidence>
<keyword evidence="1" id="KW-0732">Signal</keyword>
<dbReference type="Proteomes" id="UP000217790">
    <property type="component" value="Unassembled WGS sequence"/>
</dbReference>
<organism evidence="2 3">
    <name type="scientific">Armillaria gallica</name>
    <name type="common">Bulbous honey fungus</name>
    <name type="synonym">Armillaria bulbosa</name>
    <dbReference type="NCBI Taxonomy" id="47427"/>
    <lineage>
        <taxon>Eukaryota</taxon>
        <taxon>Fungi</taxon>
        <taxon>Dikarya</taxon>
        <taxon>Basidiomycota</taxon>
        <taxon>Agaricomycotina</taxon>
        <taxon>Agaricomycetes</taxon>
        <taxon>Agaricomycetidae</taxon>
        <taxon>Agaricales</taxon>
        <taxon>Marasmiineae</taxon>
        <taxon>Physalacriaceae</taxon>
        <taxon>Armillaria</taxon>
    </lineage>
</organism>
<feature type="signal peptide" evidence="1">
    <location>
        <begin position="1"/>
        <end position="33"/>
    </location>
</feature>
<keyword evidence="3" id="KW-1185">Reference proteome</keyword>
<name>A0A2H3DTF6_ARMGA</name>
<accession>A0A2H3DTF6</accession>
<protein>
    <recommendedName>
        <fullName evidence="4">Secreted protein</fullName>
    </recommendedName>
</protein>
<sequence>MVCGQLRMRHFRLFSQLNLLLLLCFCVFDLALSGNIRPTRTHFWVEDPSRGRSFTSAVSHHSVRGLSFSFHIDTPGLTSSISLTLT</sequence>
<dbReference type="AlphaFoldDB" id="A0A2H3DTF6"/>
<dbReference type="EMBL" id="KZ293655">
    <property type="protein sequence ID" value="PBK94118.1"/>
    <property type="molecule type" value="Genomic_DNA"/>
</dbReference>
<evidence type="ECO:0000313" key="3">
    <source>
        <dbReference type="Proteomes" id="UP000217790"/>
    </source>
</evidence>
<feature type="chain" id="PRO_5013554383" description="Secreted protein" evidence="1">
    <location>
        <begin position="34"/>
        <end position="86"/>
    </location>
</feature>
<reference evidence="3" key="1">
    <citation type="journal article" date="2017" name="Nat. Ecol. Evol.">
        <title>Genome expansion and lineage-specific genetic innovations in the forest pathogenic fungi Armillaria.</title>
        <authorList>
            <person name="Sipos G."/>
            <person name="Prasanna A.N."/>
            <person name="Walter M.C."/>
            <person name="O'Connor E."/>
            <person name="Balint B."/>
            <person name="Krizsan K."/>
            <person name="Kiss B."/>
            <person name="Hess J."/>
            <person name="Varga T."/>
            <person name="Slot J."/>
            <person name="Riley R."/>
            <person name="Boka B."/>
            <person name="Rigling D."/>
            <person name="Barry K."/>
            <person name="Lee J."/>
            <person name="Mihaltcheva S."/>
            <person name="LaButti K."/>
            <person name="Lipzen A."/>
            <person name="Waldron R."/>
            <person name="Moloney N.M."/>
            <person name="Sperisen C."/>
            <person name="Kredics L."/>
            <person name="Vagvoelgyi C."/>
            <person name="Patrignani A."/>
            <person name="Fitzpatrick D."/>
            <person name="Nagy I."/>
            <person name="Doyle S."/>
            <person name="Anderson J.B."/>
            <person name="Grigoriev I.V."/>
            <person name="Gueldener U."/>
            <person name="Muensterkoetter M."/>
            <person name="Nagy L.G."/>
        </authorList>
    </citation>
    <scope>NUCLEOTIDE SEQUENCE [LARGE SCALE GENOMIC DNA]</scope>
    <source>
        <strain evidence="3">Ar21-2</strain>
    </source>
</reference>
<dbReference type="InParanoid" id="A0A2H3DTF6"/>
<evidence type="ECO:0000256" key="1">
    <source>
        <dbReference type="SAM" id="SignalP"/>
    </source>
</evidence>
<evidence type="ECO:0008006" key="4">
    <source>
        <dbReference type="Google" id="ProtNLM"/>
    </source>
</evidence>
<dbReference type="OrthoDB" id="10550292at2759"/>
<proteinExistence type="predicted"/>